<name>A0A1J5QII2_9ZZZZ</name>
<evidence type="ECO:0000256" key="1">
    <source>
        <dbReference type="SAM" id="MobiDB-lite"/>
    </source>
</evidence>
<accession>A0A1J5QII2</accession>
<evidence type="ECO:0000313" key="2">
    <source>
        <dbReference type="EMBL" id="OIQ75805.1"/>
    </source>
</evidence>
<reference evidence="2" key="1">
    <citation type="submission" date="2016-10" db="EMBL/GenBank/DDBJ databases">
        <title>Sequence of Gallionella enrichment culture.</title>
        <authorList>
            <person name="Poehlein A."/>
            <person name="Muehling M."/>
            <person name="Daniel R."/>
        </authorList>
    </citation>
    <scope>NUCLEOTIDE SEQUENCE</scope>
</reference>
<organism evidence="2">
    <name type="scientific">mine drainage metagenome</name>
    <dbReference type="NCBI Taxonomy" id="410659"/>
    <lineage>
        <taxon>unclassified sequences</taxon>
        <taxon>metagenomes</taxon>
        <taxon>ecological metagenomes</taxon>
    </lineage>
</organism>
<gene>
    <name evidence="2" type="ORF">GALL_425220</name>
</gene>
<dbReference type="EMBL" id="MLJW01002051">
    <property type="protein sequence ID" value="OIQ75805.1"/>
    <property type="molecule type" value="Genomic_DNA"/>
</dbReference>
<feature type="region of interest" description="Disordered" evidence="1">
    <location>
        <begin position="160"/>
        <end position="190"/>
    </location>
</feature>
<sequence length="215" mass="24872">MHRTPRSADGFHFAGAWHALEFALHCMGHTLQIVRRCLVMAPQCHSKHWHIVNSFGFDDGRQGAQVMRQPVLIGIEHIVKPHQCFRPGNTDLELNRQHRHTRASYRIGVFNAGYLTQNLLGRARHHVLHIDTAGTRKRDQHIGHRHVDLRLFFPGCHRNSKQTQQQSHQRQQRRDGVELESFGQPPGNTQLSVFLHSHLTAHPPRQPPQHRANQR</sequence>
<proteinExistence type="predicted"/>
<protein>
    <submittedName>
        <fullName evidence="2">Uncharacterized protein</fullName>
    </submittedName>
</protein>
<dbReference type="AlphaFoldDB" id="A0A1J5QII2"/>
<comment type="caution">
    <text evidence="2">The sequence shown here is derived from an EMBL/GenBank/DDBJ whole genome shotgun (WGS) entry which is preliminary data.</text>
</comment>